<dbReference type="PRINTS" id="PR00036">
    <property type="entry name" value="HTHLACI"/>
</dbReference>
<dbReference type="Proteomes" id="UP001256827">
    <property type="component" value="Chromosome"/>
</dbReference>
<evidence type="ECO:0000256" key="2">
    <source>
        <dbReference type="ARBA" id="ARBA00023125"/>
    </source>
</evidence>
<keyword evidence="1" id="KW-0805">Transcription regulation</keyword>
<dbReference type="InterPro" id="IPR028082">
    <property type="entry name" value="Peripla_BP_I"/>
</dbReference>
<evidence type="ECO:0000256" key="3">
    <source>
        <dbReference type="ARBA" id="ARBA00023163"/>
    </source>
</evidence>
<evidence type="ECO:0000256" key="1">
    <source>
        <dbReference type="ARBA" id="ARBA00023015"/>
    </source>
</evidence>
<evidence type="ECO:0000313" key="6">
    <source>
        <dbReference type="Proteomes" id="UP001256827"/>
    </source>
</evidence>
<evidence type="ECO:0000259" key="4">
    <source>
        <dbReference type="PROSITE" id="PS50932"/>
    </source>
</evidence>
<dbReference type="InterPro" id="IPR010982">
    <property type="entry name" value="Lambda_DNA-bd_dom_sf"/>
</dbReference>
<keyword evidence="6" id="KW-1185">Reference proteome</keyword>
<dbReference type="SUPFAM" id="SSF53822">
    <property type="entry name" value="Periplasmic binding protein-like I"/>
    <property type="match status" value="1"/>
</dbReference>
<protein>
    <submittedName>
        <fullName evidence="5">LacI family DNA-binding transcriptional regulator</fullName>
    </submittedName>
</protein>
<dbReference type="Pfam" id="PF13377">
    <property type="entry name" value="Peripla_BP_3"/>
    <property type="match status" value="1"/>
</dbReference>
<dbReference type="Pfam" id="PF00356">
    <property type="entry name" value="LacI"/>
    <property type="match status" value="1"/>
</dbReference>
<dbReference type="PANTHER" id="PTHR30146">
    <property type="entry name" value="LACI-RELATED TRANSCRIPTIONAL REPRESSOR"/>
    <property type="match status" value="1"/>
</dbReference>
<dbReference type="InterPro" id="IPR000843">
    <property type="entry name" value="HTH_LacI"/>
</dbReference>
<feature type="domain" description="HTH lacI-type" evidence="4">
    <location>
        <begin position="3"/>
        <end position="57"/>
    </location>
</feature>
<dbReference type="EMBL" id="CP134050">
    <property type="protein sequence ID" value="WNC15499.1"/>
    <property type="molecule type" value="Genomic_DNA"/>
</dbReference>
<dbReference type="InterPro" id="IPR046335">
    <property type="entry name" value="LacI/GalR-like_sensor"/>
</dbReference>
<dbReference type="CDD" id="cd06267">
    <property type="entry name" value="PBP1_LacI_sugar_binding-like"/>
    <property type="match status" value="1"/>
</dbReference>
<keyword evidence="2 5" id="KW-0238">DNA-binding</keyword>
<dbReference type="SUPFAM" id="SSF47413">
    <property type="entry name" value="lambda repressor-like DNA-binding domains"/>
    <property type="match status" value="1"/>
</dbReference>
<proteinExistence type="predicted"/>
<dbReference type="GO" id="GO:0003677">
    <property type="term" value="F:DNA binding"/>
    <property type="evidence" value="ECO:0007669"/>
    <property type="project" value="UniProtKB-KW"/>
</dbReference>
<reference evidence="5 6" key="1">
    <citation type="submission" date="2023-09" db="EMBL/GenBank/DDBJ databases">
        <title>Complete Genome and Methylome dissection of Bacillus brevis NEB573 original source of BbsI restriction endonuclease.</title>
        <authorList>
            <person name="Fomenkov A."/>
            <person name="Roberts R.D."/>
        </authorList>
    </citation>
    <scope>NUCLEOTIDE SEQUENCE [LARGE SCALE GENOMIC DNA]</scope>
    <source>
        <strain evidence="5 6">NEB573</strain>
    </source>
</reference>
<dbReference type="CDD" id="cd01392">
    <property type="entry name" value="HTH_LacI"/>
    <property type="match status" value="1"/>
</dbReference>
<dbReference type="PANTHER" id="PTHR30146:SF147">
    <property type="entry name" value="HTH-TYPE TRANSCRIPTIONAL REGULATOR DEGA"/>
    <property type="match status" value="1"/>
</dbReference>
<dbReference type="PROSITE" id="PS00356">
    <property type="entry name" value="HTH_LACI_1"/>
    <property type="match status" value="1"/>
</dbReference>
<dbReference type="Gene3D" id="3.40.50.2300">
    <property type="match status" value="2"/>
</dbReference>
<dbReference type="Gene3D" id="1.10.260.40">
    <property type="entry name" value="lambda repressor-like DNA-binding domains"/>
    <property type="match status" value="1"/>
</dbReference>
<sequence>MKPTIYDVAKKAGVSIATVSKVINNTGRISEKTKNKVWKVIGSLNYQQNVIATALTGKHTYTIGLLIPDLSNLFFAELARSIEDRGNELGYNLVICSTDYNPDKEAKYIELLKRKNVDGFILASGFENTLEVEKLIAEKYPVAIVARDVPAFNVNAVCIDDFQGGYDAASYLIELGHQKIAIIARDVWSNRERIRGFRKALEDHGGIREYAFSQFTLESNVPWGKKIALDYLNSPDPPTAFFACNDLLAIGAIEAIREKKLRVPEDISVVGFDNTVIATIIDPQLTTIAQPIQNMGREVMDLIVAEIKGEKQYKSRIVLNTKRIVRDSTTRLKKERSISKQKSNA</sequence>
<gene>
    <name evidence="5" type="ORF">RGB73_03910</name>
</gene>
<dbReference type="RefSeq" id="WP_007785961.1">
    <property type="nucleotide sequence ID" value="NZ_CP134050.1"/>
</dbReference>
<evidence type="ECO:0000313" key="5">
    <source>
        <dbReference type="EMBL" id="WNC15499.1"/>
    </source>
</evidence>
<accession>A0ABY9T6G9</accession>
<dbReference type="SMART" id="SM00354">
    <property type="entry name" value="HTH_LACI"/>
    <property type="match status" value="1"/>
</dbReference>
<name>A0ABY9T6G9_BREBE</name>
<dbReference type="PROSITE" id="PS50932">
    <property type="entry name" value="HTH_LACI_2"/>
    <property type="match status" value="1"/>
</dbReference>
<organism evidence="5 6">
    <name type="scientific">Brevibacillus brevis</name>
    <name type="common">Bacillus brevis</name>
    <dbReference type="NCBI Taxonomy" id="1393"/>
    <lineage>
        <taxon>Bacteria</taxon>
        <taxon>Bacillati</taxon>
        <taxon>Bacillota</taxon>
        <taxon>Bacilli</taxon>
        <taxon>Bacillales</taxon>
        <taxon>Paenibacillaceae</taxon>
        <taxon>Brevibacillus</taxon>
    </lineage>
</organism>
<keyword evidence="3" id="KW-0804">Transcription</keyword>